<dbReference type="InterPro" id="IPR036834">
    <property type="entry name" value="Bcl-2-like_sf"/>
</dbReference>
<proteinExistence type="inferred from homology"/>
<keyword evidence="11 15" id="KW-0472">Membrane</keyword>
<sequence length="239" mass="27545">MKWYWDWRLNEGEATSPEHSVMSSEGGSGDGNGEKLGRTPEKDEPLSRHNTVQDVVRETEEVFLGYVQYRYQQEREQNIVQVPDDYEINQIEQEPNSMTAQVGQRLAIIGDDINKRYDREFTAMLSALPLTMENAYSYFQKIAEGLFDSGINWGRVIALLGFGYRMALHVYRQGFTGFLTSIAQFVSRFLLQNRIAQWIAQQGGWVAALDLDNVYMKYLLAILGVVLIGHFVLRRFFNH</sequence>
<dbReference type="GO" id="GO:0001836">
    <property type="term" value="P:release of cytochrome c from mitochondria"/>
    <property type="evidence" value="ECO:0007669"/>
    <property type="project" value="UniProtKB-ARBA"/>
</dbReference>
<reference evidence="17" key="2">
    <citation type="submission" date="2025-08" db="UniProtKB">
        <authorList>
            <consortium name="Ensembl"/>
        </authorList>
    </citation>
    <scope>IDENTIFICATION</scope>
</reference>
<dbReference type="eggNOG" id="KOG4728">
    <property type="taxonomic scope" value="Eukaryota"/>
</dbReference>
<dbReference type="GO" id="GO:0097145">
    <property type="term" value="C:BAK complex"/>
    <property type="evidence" value="ECO:0007669"/>
    <property type="project" value="UniProtKB-ARBA"/>
</dbReference>
<protein>
    <recommendedName>
        <fullName evidence="12">Bcl-2 homologous antagonist/killer</fullName>
    </recommendedName>
    <alternativeName>
        <fullName evidence="13">Apoptosis regulator BAK</fullName>
    </alternativeName>
</protein>
<dbReference type="InterPro" id="IPR046371">
    <property type="entry name" value="Bcl-2_BH1-3"/>
</dbReference>
<dbReference type="EMBL" id="AFYH01065447">
    <property type="status" value="NOT_ANNOTATED_CDS"/>
    <property type="molecule type" value="Genomic_DNA"/>
</dbReference>
<dbReference type="PRINTS" id="PR01862">
    <property type="entry name" value="BCL2FAMILY"/>
</dbReference>
<keyword evidence="10" id="KW-0496">Mitochondrion</keyword>
<gene>
    <name evidence="17" type="primary">BAK1</name>
</gene>
<dbReference type="GO" id="GO:0046872">
    <property type="term" value="F:metal ion binding"/>
    <property type="evidence" value="ECO:0007669"/>
    <property type="project" value="UniProtKB-KW"/>
</dbReference>
<dbReference type="PANTHER" id="PTHR11256:SF41">
    <property type="entry name" value="BCL-2 HOMOLOGOUS ANTAGONIST_KILLER"/>
    <property type="match status" value="1"/>
</dbReference>
<dbReference type="GO" id="GO:0043065">
    <property type="term" value="P:positive regulation of apoptotic process"/>
    <property type="evidence" value="ECO:0007669"/>
    <property type="project" value="UniProtKB-ARBA"/>
</dbReference>
<evidence type="ECO:0000313" key="18">
    <source>
        <dbReference type="Proteomes" id="UP000008672"/>
    </source>
</evidence>
<dbReference type="GO" id="GO:0005783">
    <property type="term" value="C:endoplasmic reticulum"/>
    <property type="evidence" value="ECO:0007669"/>
    <property type="project" value="GOC"/>
</dbReference>
<dbReference type="CDD" id="cd06845">
    <property type="entry name" value="Bcl-2_like"/>
    <property type="match status" value="1"/>
</dbReference>
<feature type="domain" description="Bcl-2 Bcl-2 homology region 1-3" evidence="16">
    <location>
        <begin position="106"/>
        <end position="205"/>
    </location>
</feature>
<evidence type="ECO:0000256" key="8">
    <source>
        <dbReference type="ARBA" id="ARBA00022989"/>
    </source>
</evidence>
<keyword evidence="3 15" id="KW-0812">Transmembrane</keyword>
<feature type="compositionally biased region" description="Basic and acidic residues" evidence="14">
    <location>
        <begin position="32"/>
        <end position="47"/>
    </location>
</feature>
<organism evidence="17 18">
    <name type="scientific">Latimeria chalumnae</name>
    <name type="common">Coelacanth</name>
    <dbReference type="NCBI Taxonomy" id="7897"/>
    <lineage>
        <taxon>Eukaryota</taxon>
        <taxon>Metazoa</taxon>
        <taxon>Chordata</taxon>
        <taxon>Craniata</taxon>
        <taxon>Vertebrata</taxon>
        <taxon>Euteleostomi</taxon>
        <taxon>Coelacanthiformes</taxon>
        <taxon>Coelacanthidae</taxon>
        <taxon>Latimeria</taxon>
    </lineage>
</organism>
<comment type="similarity">
    <text evidence="2">Belongs to the Bcl-2 family.</text>
</comment>
<dbReference type="GO" id="GO:0051400">
    <property type="term" value="F:BH domain binding"/>
    <property type="evidence" value="ECO:0007669"/>
    <property type="project" value="TreeGrafter"/>
</dbReference>
<dbReference type="GO" id="GO:0015288">
    <property type="term" value="F:porin activity"/>
    <property type="evidence" value="ECO:0007669"/>
    <property type="project" value="TreeGrafter"/>
</dbReference>
<keyword evidence="9" id="KW-0007">Acetylation</keyword>
<dbReference type="InterPro" id="IPR026298">
    <property type="entry name" value="Bcl-2_fam"/>
</dbReference>
<dbReference type="PROSITE" id="PS01080">
    <property type="entry name" value="BH1"/>
    <property type="match status" value="1"/>
</dbReference>
<dbReference type="GO" id="GO:0070059">
    <property type="term" value="P:intrinsic apoptotic signaling pathway in response to endoplasmic reticulum stress"/>
    <property type="evidence" value="ECO:0007669"/>
    <property type="project" value="UniProtKB-ARBA"/>
</dbReference>
<reference evidence="18" key="1">
    <citation type="submission" date="2011-08" db="EMBL/GenBank/DDBJ databases">
        <title>The draft genome of Latimeria chalumnae.</title>
        <authorList>
            <person name="Di Palma F."/>
            <person name="Alfoldi J."/>
            <person name="Johnson J."/>
            <person name="Berlin A."/>
            <person name="Gnerre S."/>
            <person name="Jaffe D."/>
            <person name="MacCallum I."/>
            <person name="Young S."/>
            <person name="Walker B.J."/>
            <person name="Lander E."/>
            <person name="Lindblad-Toh K."/>
        </authorList>
    </citation>
    <scope>NUCLEOTIDE SEQUENCE [LARGE SCALE GENOMIC DNA]</scope>
    <source>
        <strain evidence="18">Wild caught</strain>
    </source>
</reference>
<evidence type="ECO:0000256" key="14">
    <source>
        <dbReference type="SAM" id="MobiDB-lite"/>
    </source>
</evidence>
<keyword evidence="6" id="KW-1000">Mitochondrion outer membrane</keyword>
<dbReference type="EMBL" id="AFYH01065446">
    <property type="status" value="NOT_ANNOTATED_CDS"/>
    <property type="molecule type" value="Genomic_DNA"/>
</dbReference>
<dbReference type="Gene3D" id="1.10.437.10">
    <property type="entry name" value="Blc2-like"/>
    <property type="match status" value="1"/>
</dbReference>
<dbReference type="GO" id="GO:0051049">
    <property type="term" value="P:regulation of transport"/>
    <property type="evidence" value="ECO:0007669"/>
    <property type="project" value="UniProtKB-ARBA"/>
</dbReference>
<evidence type="ECO:0000256" key="12">
    <source>
        <dbReference type="ARBA" id="ARBA00067978"/>
    </source>
</evidence>
<dbReference type="AlphaFoldDB" id="H3B8S5"/>
<keyword evidence="18" id="KW-1185">Reference proteome</keyword>
<dbReference type="GO" id="GO:0051649">
    <property type="term" value="P:establishment of localization in cell"/>
    <property type="evidence" value="ECO:0007669"/>
    <property type="project" value="UniProtKB-ARBA"/>
</dbReference>
<comment type="subcellular location">
    <subcellularLocation>
        <location evidence="1">Mitochondrion outer membrane</location>
        <topology evidence="1">Single-pass membrane protein</topology>
    </subcellularLocation>
</comment>
<dbReference type="InParanoid" id="H3B8S5"/>
<dbReference type="GO" id="GO:0008630">
    <property type="term" value="P:intrinsic apoptotic signaling pathway in response to DNA damage"/>
    <property type="evidence" value="ECO:0007669"/>
    <property type="project" value="TreeGrafter"/>
</dbReference>
<dbReference type="Proteomes" id="UP000008672">
    <property type="component" value="Unassembled WGS sequence"/>
</dbReference>
<keyword evidence="4" id="KW-0053">Apoptosis</keyword>
<reference evidence="17" key="3">
    <citation type="submission" date="2025-09" db="UniProtKB">
        <authorList>
            <consortium name="Ensembl"/>
        </authorList>
    </citation>
    <scope>IDENTIFICATION</scope>
</reference>
<dbReference type="Ensembl" id="ENSLACT00000018428.1">
    <property type="protein sequence ID" value="ENSLACP00000018296.1"/>
    <property type="gene ID" value="ENSLACG00000016117.1"/>
</dbReference>
<dbReference type="Pfam" id="PF00452">
    <property type="entry name" value="Bcl-2"/>
    <property type="match status" value="1"/>
</dbReference>
<dbReference type="InterPro" id="IPR020726">
    <property type="entry name" value="Bcl2_BH2_motif_CS"/>
</dbReference>
<dbReference type="HOGENOM" id="CLU_085401_1_1_1"/>
<evidence type="ECO:0000256" key="7">
    <source>
        <dbReference type="ARBA" id="ARBA00022833"/>
    </source>
</evidence>
<dbReference type="GO" id="GO:0034644">
    <property type="term" value="P:cellular response to UV"/>
    <property type="evidence" value="ECO:0007669"/>
    <property type="project" value="UniProtKB-ARBA"/>
</dbReference>
<evidence type="ECO:0000256" key="4">
    <source>
        <dbReference type="ARBA" id="ARBA00022703"/>
    </source>
</evidence>
<evidence type="ECO:0000256" key="11">
    <source>
        <dbReference type="ARBA" id="ARBA00023136"/>
    </source>
</evidence>
<dbReference type="GeneTree" id="ENSGT01130000278292"/>
<dbReference type="FunFam" id="1.10.437.10:FF:000007">
    <property type="entry name" value="bcl-2 homologous antagonist/killer"/>
    <property type="match status" value="1"/>
</dbReference>
<keyword evidence="8 15" id="KW-1133">Transmembrane helix</keyword>
<evidence type="ECO:0000259" key="16">
    <source>
        <dbReference type="SMART" id="SM00337"/>
    </source>
</evidence>
<evidence type="ECO:0000256" key="13">
    <source>
        <dbReference type="ARBA" id="ARBA00083617"/>
    </source>
</evidence>
<keyword evidence="5" id="KW-0479">Metal-binding</keyword>
<dbReference type="GO" id="GO:0042802">
    <property type="term" value="F:identical protein binding"/>
    <property type="evidence" value="ECO:0007669"/>
    <property type="project" value="UniProtKB-ARBA"/>
</dbReference>
<evidence type="ECO:0000256" key="6">
    <source>
        <dbReference type="ARBA" id="ARBA00022787"/>
    </source>
</evidence>
<accession>H3B8S5</accession>
<dbReference type="InterPro" id="IPR002475">
    <property type="entry name" value="Bcl2-like"/>
</dbReference>
<evidence type="ECO:0000256" key="3">
    <source>
        <dbReference type="ARBA" id="ARBA00022692"/>
    </source>
</evidence>
<evidence type="ECO:0000313" key="17">
    <source>
        <dbReference type="Ensembl" id="ENSLACP00000018296.1"/>
    </source>
</evidence>
<dbReference type="GO" id="GO:0005741">
    <property type="term" value="C:mitochondrial outer membrane"/>
    <property type="evidence" value="ECO:0007669"/>
    <property type="project" value="UniProtKB-SubCell"/>
</dbReference>
<dbReference type="SMART" id="SM00337">
    <property type="entry name" value="BCL"/>
    <property type="match status" value="1"/>
</dbReference>
<evidence type="ECO:0000256" key="15">
    <source>
        <dbReference type="SAM" id="Phobius"/>
    </source>
</evidence>
<evidence type="ECO:0000256" key="9">
    <source>
        <dbReference type="ARBA" id="ARBA00022990"/>
    </source>
</evidence>
<feature type="region of interest" description="Disordered" evidence="14">
    <location>
        <begin position="14"/>
        <end position="50"/>
    </location>
</feature>
<evidence type="ECO:0000256" key="1">
    <source>
        <dbReference type="ARBA" id="ARBA00004572"/>
    </source>
</evidence>
<dbReference type="GO" id="GO:0032469">
    <property type="term" value="P:endoplasmic reticulum calcium ion homeostasis"/>
    <property type="evidence" value="ECO:0007669"/>
    <property type="project" value="UniProtKB-ARBA"/>
</dbReference>
<keyword evidence="7" id="KW-0862">Zinc</keyword>
<dbReference type="OrthoDB" id="6020735at2759"/>
<dbReference type="GO" id="GO:0034220">
    <property type="term" value="P:monoatomic ion transmembrane transport"/>
    <property type="evidence" value="ECO:0007669"/>
    <property type="project" value="UniProtKB-ARBA"/>
</dbReference>
<dbReference type="PANTHER" id="PTHR11256">
    <property type="entry name" value="BCL-2 RELATED"/>
    <property type="match status" value="1"/>
</dbReference>
<dbReference type="FunCoup" id="H3B8S5">
    <property type="interactions" value="238"/>
</dbReference>
<dbReference type="OMA" id="MTSEFQT"/>
<evidence type="ECO:0000256" key="5">
    <source>
        <dbReference type="ARBA" id="ARBA00022723"/>
    </source>
</evidence>
<dbReference type="InterPro" id="IPR020717">
    <property type="entry name" value="Bcl2_BH1_motif_CS"/>
</dbReference>
<dbReference type="Bgee" id="ENSLACG00000016117">
    <property type="expression patterns" value="Expressed in muscle tissue"/>
</dbReference>
<dbReference type="STRING" id="7897.ENSLACP00000018296"/>
<dbReference type="PROSITE" id="PS01258">
    <property type="entry name" value="BH2"/>
    <property type="match status" value="1"/>
</dbReference>
<name>H3B8S5_LATCH</name>
<evidence type="ECO:0000256" key="10">
    <source>
        <dbReference type="ARBA" id="ARBA00023128"/>
    </source>
</evidence>
<dbReference type="SUPFAM" id="SSF56854">
    <property type="entry name" value="Bcl-2 inhibitors of programmed cell death"/>
    <property type="match status" value="1"/>
</dbReference>
<dbReference type="PROSITE" id="PS50062">
    <property type="entry name" value="BCL2_FAMILY"/>
    <property type="match status" value="1"/>
</dbReference>
<dbReference type="GO" id="GO:0097192">
    <property type="term" value="P:extrinsic apoptotic signaling pathway in absence of ligand"/>
    <property type="evidence" value="ECO:0007669"/>
    <property type="project" value="TreeGrafter"/>
</dbReference>
<evidence type="ECO:0000256" key="2">
    <source>
        <dbReference type="ARBA" id="ARBA00009458"/>
    </source>
</evidence>
<feature type="transmembrane region" description="Helical" evidence="15">
    <location>
        <begin position="215"/>
        <end position="233"/>
    </location>
</feature>